<keyword evidence="1" id="KW-0479">Metal-binding</keyword>
<feature type="domain" description="ClpX-type ZB" evidence="2">
    <location>
        <begin position="109"/>
        <end position="162"/>
    </location>
</feature>
<evidence type="ECO:0000313" key="3">
    <source>
        <dbReference type="EMBL" id="GFE81612.1"/>
    </source>
</evidence>
<comment type="caution">
    <text evidence="3">The sequence shown here is derived from an EMBL/GenBank/DDBJ whole genome shotgun (WGS) entry which is preliminary data.</text>
</comment>
<dbReference type="PROSITE" id="PS51902">
    <property type="entry name" value="CLPX_ZB"/>
    <property type="match status" value="1"/>
</dbReference>
<dbReference type="Pfam" id="PF06689">
    <property type="entry name" value="zf-C4_ClpX"/>
    <property type="match status" value="1"/>
</dbReference>
<feature type="binding site" evidence="1">
    <location>
        <position position="121"/>
    </location>
    <ligand>
        <name>Zn(2+)</name>
        <dbReference type="ChEBI" id="CHEBI:29105"/>
    </ligand>
</feature>
<dbReference type="GO" id="GO:0008270">
    <property type="term" value="F:zinc ion binding"/>
    <property type="evidence" value="ECO:0007669"/>
    <property type="project" value="UniProtKB-UniRule"/>
</dbReference>
<dbReference type="SUPFAM" id="SSF57716">
    <property type="entry name" value="Glucocorticoid receptor-like (DNA-binding domain)"/>
    <property type="match status" value="1"/>
</dbReference>
<evidence type="ECO:0000313" key="4">
    <source>
        <dbReference type="Proteomes" id="UP000445000"/>
    </source>
</evidence>
<dbReference type="AlphaFoldDB" id="A0A829YG44"/>
<keyword evidence="1" id="KW-0143">Chaperone</keyword>
<dbReference type="GO" id="GO:0006457">
    <property type="term" value="P:protein folding"/>
    <property type="evidence" value="ECO:0007669"/>
    <property type="project" value="UniProtKB-UniRule"/>
</dbReference>
<accession>A0A829YG44</accession>
<keyword evidence="4" id="KW-1185">Reference proteome</keyword>
<reference evidence="4" key="1">
    <citation type="submission" date="2020-01" db="EMBL/GenBank/DDBJ databases">
        <title>'Steroidobacter agaridevorans' sp. nov., agar-degrading bacteria isolated from rhizosphere soils.</title>
        <authorList>
            <person name="Ikenaga M."/>
            <person name="Kataoka M."/>
            <person name="Murouchi A."/>
            <person name="Katsuragi S."/>
            <person name="Sakai M."/>
        </authorList>
    </citation>
    <scope>NUCLEOTIDE SEQUENCE [LARGE SCALE GENOMIC DNA]</scope>
    <source>
        <strain evidence="4">YU21-B</strain>
    </source>
</reference>
<dbReference type="InterPro" id="IPR010603">
    <property type="entry name" value="Znf_CppX_C4"/>
</dbReference>
<dbReference type="Proteomes" id="UP000445000">
    <property type="component" value="Unassembled WGS sequence"/>
</dbReference>
<dbReference type="RefSeq" id="WP_161813233.1">
    <property type="nucleotide sequence ID" value="NZ_BLJN01000003.1"/>
</dbReference>
<evidence type="ECO:0000259" key="2">
    <source>
        <dbReference type="PROSITE" id="PS51902"/>
    </source>
</evidence>
<dbReference type="InterPro" id="IPR059188">
    <property type="entry name" value="Znf_CLPX-like"/>
</dbReference>
<evidence type="ECO:0000256" key="1">
    <source>
        <dbReference type="PROSITE-ProRule" id="PRU01250"/>
    </source>
</evidence>
<comment type="similarity">
    <text evidence="1">Belongs to the ClpX chaperone family.</text>
</comment>
<dbReference type="InterPro" id="IPR038366">
    <property type="entry name" value="Znf_CppX_C4_sf"/>
</dbReference>
<keyword evidence="1" id="KW-0862">Zinc</keyword>
<dbReference type="GO" id="GO:0051082">
    <property type="term" value="F:unfolded protein binding"/>
    <property type="evidence" value="ECO:0007669"/>
    <property type="project" value="UniProtKB-UniRule"/>
</dbReference>
<sequence>MSNEHRSPPPPVIDAARVVSYAFVDDIPYCHVGSLFTDEAMIAQVPRLAIAVGLGAQPGPLVFHCDEEWISLGISDAETVEQAKQAIERIYPGVSERWIDTHVTLEEALAYYDSETAGLKCSFCGKRPFEVEGLIEAPAATICRSCVEEFYGDFQFDGEDEVGN</sequence>
<protein>
    <recommendedName>
        <fullName evidence="2">ClpX-type ZB domain-containing protein</fullName>
    </recommendedName>
</protein>
<dbReference type="GO" id="GO:0046983">
    <property type="term" value="F:protein dimerization activity"/>
    <property type="evidence" value="ECO:0007669"/>
    <property type="project" value="UniProtKB-UniRule"/>
</dbReference>
<organism evidence="3 4">
    <name type="scientific">Steroidobacter agaridevorans</name>
    <dbReference type="NCBI Taxonomy" id="2695856"/>
    <lineage>
        <taxon>Bacteria</taxon>
        <taxon>Pseudomonadati</taxon>
        <taxon>Pseudomonadota</taxon>
        <taxon>Gammaproteobacteria</taxon>
        <taxon>Steroidobacterales</taxon>
        <taxon>Steroidobacteraceae</taxon>
        <taxon>Steroidobacter</taxon>
    </lineage>
</organism>
<feature type="binding site" evidence="1">
    <location>
        <position position="124"/>
    </location>
    <ligand>
        <name>Zn(2+)</name>
        <dbReference type="ChEBI" id="CHEBI:29105"/>
    </ligand>
</feature>
<feature type="binding site" evidence="1">
    <location>
        <position position="146"/>
    </location>
    <ligand>
        <name>Zn(2+)</name>
        <dbReference type="ChEBI" id="CHEBI:29105"/>
    </ligand>
</feature>
<gene>
    <name evidence="3" type="ORF">GCM10011487_36120</name>
</gene>
<dbReference type="Gene3D" id="6.20.220.10">
    <property type="entry name" value="ClpX chaperone, C4-type zinc finger domain"/>
    <property type="match status" value="1"/>
</dbReference>
<proteinExistence type="inferred from homology"/>
<dbReference type="SMART" id="SM00994">
    <property type="entry name" value="zf-C4_ClpX"/>
    <property type="match status" value="1"/>
</dbReference>
<name>A0A829YG44_9GAMM</name>
<feature type="binding site" evidence="1">
    <location>
        <position position="143"/>
    </location>
    <ligand>
        <name>Zn(2+)</name>
        <dbReference type="ChEBI" id="CHEBI:29105"/>
    </ligand>
</feature>
<dbReference type="EMBL" id="BLJN01000003">
    <property type="protein sequence ID" value="GFE81612.1"/>
    <property type="molecule type" value="Genomic_DNA"/>
</dbReference>